<feature type="domain" description="PH" evidence="3">
    <location>
        <begin position="503"/>
        <end position="599"/>
    </location>
</feature>
<sequence length="1048" mass="115269">MLSQCSVTYVSEIEERKKSLFAFKLSQTGCPSVYLLADDQLTLAKWMMSLQAEGSKVQMDTDLAAEVHEKRLTQKARQARELGMSPDDRRLAKQVELQLKRNSCPVFSIAELHFLEGSADPGDTSMRGDKSGANEKGNNSMQSRTTDTFTGLPADIYEEEYSDVPCGIHDEPPMSKCEANTISTIDNLTLQQAYCILQPSQPQSNDICDAVSIPVQTNELPESKRPTQFSAISHEVNPTAKPRRVRTSKFSMDVKNESEKLLQSAMAAVRRTASLDKAVVQRPARFMPALSRPPSLYRSSPSQTSPSEDSDRVTSFFSPASCSPDDDIDAVDFGGSSSSVRNTLGDNDSRDPLPPTSGSHVQCESYVIPSQIHELALKEAWSKDEDFLLGVIKDQLRLRSQGEAGVARDVRGSDETVLIVNEEWGAGKDGKKQLSAPPKKAMESGETSDSSDPEAVTSFRKHPSIDEHSNATSGSMSASFTGSVTASSTGSLTSGVLNSGIDSGKMQGFVDKRGFDDKWTRFWCVLRQGCLYFYLRAEDRASTDVTDLSGYEATQLIDSFPGRRFILRLDHKDYITVIVSLDTRDDLTSWYQAVKAAAVPLKKKPSFSSQISDDVARPSPDETDARHPSPSAQTVKEKLLAEMLRQKEELEKIQAARLSLRNQDTDFQLSQLRGSSPTAAADQICALTRLKQRRMSTQIKLDAIKKHIGDTSASKERKTVFQIGRRKPDLVPLEVQGQKNDLEEQVKSLSSRLEALDTCITSHGATSPREAEPTDKSILKKGYSRYASDLNLSRATQLANESKKEIFYGSNGDISARLKDKDMSRSTSLKSSVQKLAHRTFGRANWHWSRKSTSPTEDKEDTKANPPMSPPNYLSEVTPDVIDMTNNNTQVNGKLSMMVDGKDICAPPDGFKTDYKFLSSTLPKNRGVVSVTTHRSYTMSTSSSALSSSSTHLDRLSKRLIPSSSFPSLVESMVSEVGQVQGHRFLTAQKTNGQLPVSTAALDSVDSSGRTLAKGRSASLRREVTPSTLAQIEAFEELSNKFLKDSSK</sequence>
<feature type="compositionally biased region" description="Basic and acidic residues" evidence="2">
    <location>
        <begin position="614"/>
        <end position="627"/>
    </location>
</feature>
<feature type="compositionally biased region" description="Polar residues" evidence="2">
    <location>
        <begin position="335"/>
        <end position="346"/>
    </location>
</feature>
<evidence type="ECO:0000256" key="2">
    <source>
        <dbReference type="SAM" id="MobiDB-lite"/>
    </source>
</evidence>
<comment type="caution">
    <text evidence="4">The sequence shown here is derived from an EMBL/GenBank/DDBJ whole genome shotgun (WGS) entry which is preliminary data.</text>
</comment>
<organism evidence="4 5">
    <name type="scientific">Lymnaea stagnalis</name>
    <name type="common">Great pond snail</name>
    <name type="synonym">Helix stagnalis</name>
    <dbReference type="NCBI Taxonomy" id="6523"/>
    <lineage>
        <taxon>Eukaryota</taxon>
        <taxon>Metazoa</taxon>
        <taxon>Spiralia</taxon>
        <taxon>Lophotrochozoa</taxon>
        <taxon>Mollusca</taxon>
        <taxon>Gastropoda</taxon>
        <taxon>Heterobranchia</taxon>
        <taxon>Euthyneura</taxon>
        <taxon>Panpulmonata</taxon>
        <taxon>Hygrophila</taxon>
        <taxon>Lymnaeoidea</taxon>
        <taxon>Lymnaeidae</taxon>
        <taxon>Lymnaea</taxon>
    </lineage>
</organism>
<dbReference type="InterPro" id="IPR001849">
    <property type="entry name" value="PH_domain"/>
</dbReference>
<accession>A0AAV2HK42</accession>
<feature type="region of interest" description="Disordered" evidence="2">
    <location>
        <begin position="118"/>
        <end position="146"/>
    </location>
</feature>
<reference evidence="4 5" key="1">
    <citation type="submission" date="2024-04" db="EMBL/GenBank/DDBJ databases">
        <authorList>
            <consortium name="Genoscope - CEA"/>
            <person name="William W."/>
        </authorList>
    </citation>
    <scope>NUCLEOTIDE SEQUENCE [LARGE SCALE GENOMIC DNA]</scope>
</reference>
<proteinExistence type="predicted"/>
<feature type="compositionally biased region" description="Polar residues" evidence="2">
    <location>
        <begin position="470"/>
        <end position="480"/>
    </location>
</feature>
<dbReference type="PROSITE" id="PS50003">
    <property type="entry name" value="PH_DOMAIN"/>
    <property type="match status" value="2"/>
</dbReference>
<feature type="region of interest" description="Disordered" evidence="2">
    <location>
        <begin position="609"/>
        <end position="633"/>
    </location>
</feature>
<keyword evidence="5" id="KW-1185">Reference proteome</keyword>
<dbReference type="Gene3D" id="2.30.29.30">
    <property type="entry name" value="Pleckstrin-homology domain (PH domain)/Phosphotyrosine-binding domain (PTB)"/>
    <property type="match status" value="1"/>
</dbReference>
<protein>
    <recommendedName>
        <fullName evidence="3">PH domain-containing protein</fullName>
    </recommendedName>
</protein>
<evidence type="ECO:0000256" key="1">
    <source>
        <dbReference type="SAM" id="Coils"/>
    </source>
</evidence>
<feature type="compositionally biased region" description="Low complexity" evidence="2">
    <location>
        <begin position="290"/>
        <end position="307"/>
    </location>
</feature>
<gene>
    <name evidence="4" type="ORF">GSLYS_00008207001</name>
</gene>
<dbReference type="AlphaFoldDB" id="A0AAV2HK42"/>
<feature type="compositionally biased region" description="Polar residues" evidence="2">
    <location>
        <begin position="136"/>
        <end position="146"/>
    </location>
</feature>
<evidence type="ECO:0000313" key="5">
    <source>
        <dbReference type="Proteomes" id="UP001497497"/>
    </source>
</evidence>
<feature type="region of interest" description="Disordered" evidence="2">
    <location>
        <begin position="290"/>
        <end position="361"/>
    </location>
</feature>
<dbReference type="SMART" id="SM00233">
    <property type="entry name" value="PH"/>
    <property type="match status" value="1"/>
</dbReference>
<evidence type="ECO:0000313" key="4">
    <source>
        <dbReference type="EMBL" id="CAL1534247.1"/>
    </source>
</evidence>
<evidence type="ECO:0000259" key="3">
    <source>
        <dbReference type="PROSITE" id="PS50003"/>
    </source>
</evidence>
<dbReference type="InterPro" id="IPR011993">
    <property type="entry name" value="PH-like_dom_sf"/>
</dbReference>
<feature type="coiled-coil region" evidence="1">
    <location>
        <begin position="636"/>
        <end position="663"/>
    </location>
</feature>
<dbReference type="Pfam" id="PF00169">
    <property type="entry name" value="PH"/>
    <property type="match status" value="1"/>
</dbReference>
<dbReference type="SUPFAM" id="SSF50729">
    <property type="entry name" value="PH domain-like"/>
    <property type="match status" value="1"/>
</dbReference>
<name>A0AAV2HK42_LYMST</name>
<dbReference type="EMBL" id="CAXITT010000165">
    <property type="protein sequence ID" value="CAL1534247.1"/>
    <property type="molecule type" value="Genomic_DNA"/>
</dbReference>
<feature type="domain" description="PH" evidence="3">
    <location>
        <begin position="1"/>
        <end position="55"/>
    </location>
</feature>
<dbReference type="Proteomes" id="UP001497497">
    <property type="component" value="Unassembled WGS sequence"/>
</dbReference>
<keyword evidence="1" id="KW-0175">Coiled coil</keyword>
<feature type="region of interest" description="Disordered" evidence="2">
    <location>
        <begin position="428"/>
        <end position="480"/>
    </location>
</feature>
<feature type="region of interest" description="Disordered" evidence="2">
    <location>
        <begin position="844"/>
        <end position="874"/>
    </location>
</feature>